<dbReference type="Proteomes" id="UP000504608">
    <property type="component" value="Unplaced"/>
</dbReference>
<accession>A0A6J1K0X7</accession>
<evidence type="ECO:0000259" key="3">
    <source>
        <dbReference type="Pfam" id="PF22910"/>
    </source>
</evidence>
<dbReference type="GeneID" id="111489161"/>
<feature type="region of interest" description="Disordered" evidence="1">
    <location>
        <begin position="44"/>
        <end position="138"/>
    </location>
</feature>
<keyword evidence="4" id="KW-1185">Reference proteome</keyword>
<proteinExistence type="predicted"/>
<feature type="compositionally biased region" description="Basic and acidic residues" evidence="1">
    <location>
        <begin position="86"/>
        <end position="112"/>
    </location>
</feature>
<dbReference type="GO" id="GO:1900150">
    <property type="term" value="P:regulation of defense response to fungus"/>
    <property type="evidence" value="ECO:0007669"/>
    <property type="project" value="InterPro"/>
</dbReference>
<gene>
    <name evidence="5 6" type="primary">LOC111489161</name>
</gene>
<dbReference type="RefSeq" id="XP_022993009.1">
    <property type="nucleotide sequence ID" value="XM_023137241.1"/>
</dbReference>
<evidence type="ECO:0000256" key="1">
    <source>
        <dbReference type="SAM" id="MobiDB-lite"/>
    </source>
</evidence>
<dbReference type="Pfam" id="PF22910">
    <property type="entry name" value="EDR4-like_1st"/>
    <property type="match status" value="1"/>
</dbReference>
<dbReference type="PANTHER" id="PTHR31105">
    <property type="entry name" value="EXTRA-LARGE G-PROTEIN-LIKE"/>
    <property type="match status" value="1"/>
</dbReference>
<dbReference type="InterPro" id="IPR021480">
    <property type="entry name" value="Zinc_ribbon_12"/>
</dbReference>
<dbReference type="InterPro" id="IPR040244">
    <property type="entry name" value="EDR4-like"/>
</dbReference>
<feature type="domain" description="Probable zinc-ribbon" evidence="2">
    <location>
        <begin position="822"/>
        <end position="866"/>
    </location>
</feature>
<dbReference type="PANTHER" id="PTHR31105:SF38">
    <property type="entry name" value="PROTEIN ENHANCED DISEASE RESISTANCE 4"/>
    <property type="match status" value="1"/>
</dbReference>
<feature type="compositionally biased region" description="Basic and acidic residues" evidence="1">
    <location>
        <begin position="363"/>
        <end position="375"/>
    </location>
</feature>
<evidence type="ECO:0000313" key="4">
    <source>
        <dbReference type="Proteomes" id="UP000504608"/>
    </source>
</evidence>
<sequence length="986" mass="110583">MATGLTAKIRLVKCPRCHRLLPELPDIPVYKCGGCDAILVAKSRRESSHDTELGSQNRDSAQRREVGPLSVERQPSISNHEAIIPPHDESTSGLNNDRDANESGERSNEELVHSSLSVQRNARNDDGSHHENGELSDGDLLKVEVASISSSSPEAIISSSGEYVVDPDVEEVQDKSGDSCREQLVHKKLDERQSYAGNNNESRAGNGKPSGFSNQVYYEEECTYHENSISSHEATIPSSGKCFIDPNDAKDRKESAGEQLAHIKSSECLKNARSNGESQACHDEQLSCSNQSYSRIEFASHGNDELSGPDPTKAMETSTSSHEVITVPFSGESVLDQNDDKDQKEEEDNHSEQLVQVSLNEGVNRENDKLSSRDPSEDERLDEILLSGEGSPEADDRKEIHSNLETSGISIAVATSSIIYPDTKVGTSISSKNLSPLAERAEAPEETISHDFDHHIPVENFGCMEVNRCSEPSGALPGMVKSLTTKSYFAYDGMDDRFSDRHRRSLKNTHEAVNFLSTVEGPRRQESLMKNNAVVRDSDIPIEAGSSQEILPHEKHYDIAYLERNQNDMLQHRRHGISMQSRSRLRREKYQSKSSLLRSNLEGDRENGSASNSTINGPHDSRMHSSENFVDPDEEKVRLLRMVYELQDQLEKSCNLNTNTGGRVSTGSVQKDTWAPMYNNQQISQEESWHESEHPYYFRRSGPQTNYPGQHSLSRMTSAAKAVSGPQNNCFSMEQFPDNIPPLMQRRSSEVWHNRGARMAHMDHDYYSQYNSCASSPQHFHCTQLPARGIQMQSDQSSHGNLEMNYLREKRHLAKHHLRPMAGGAPFITCYHCLKLLQIPAEFLLVKRPCNRLKCGHCSKVLEFSLWNRTHIVPYIQNVAEPPPYEAEEHNDYALTIGNRGSREIDDSIVLPHSSHRGMEKELSSKWSSNKFESLKKSYQSGDPSSKVGKLSTESVSPLHRLMGYSSPSQVFRGLDASRRSMQREY</sequence>
<name>A0A6J1K0X7_CUCMA</name>
<dbReference type="KEGG" id="cmax:111489161"/>
<feature type="region of interest" description="Disordered" evidence="1">
    <location>
        <begin position="188"/>
        <end position="212"/>
    </location>
</feature>
<organism evidence="4 5">
    <name type="scientific">Cucurbita maxima</name>
    <name type="common">Pumpkin</name>
    <name type="synonym">Winter squash</name>
    <dbReference type="NCBI Taxonomy" id="3661"/>
    <lineage>
        <taxon>Eukaryota</taxon>
        <taxon>Viridiplantae</taxon>
        <taxon>Streptophyta</taxon>
        <taxon>Embryophyta</taxon>
        <taxon>Tracheophyta</taxon>
        <taxon>Spermatophyta</taxon>
        <taxon>Magnoliopsida</taxon>
        <taxon>eudicotyledons</taxon>
        <taxon>Gunneridae</taxon>
        <taxon>Pentapetalae</taxon>
        <taxon>rosids</taxon>
        <taxon>fabids</taxon>
        <taxon>Cucurbitales</taxon>
        <taxon>Cucurbitaceae</taxon>
        <taxon>Cucurbiteae</taxon>
        <taxon>Cucurbita</taxon>
    </lineage>
</organism>
<feature type="domain" description="Enhanced disease resistance 4-like N-terminal" evidence="3">
    <location>
        <begin position="8"/>
        <end position="41"/>
    </location>
</feature>
<feature type="region of interest" description="Disordered" evidence="1">
    <location>
        <begin position="301"/>
        <end position="381"/>
    </location>
</feature>
<feature type="region of interest" description="Disordered" evidence="1">
    <location>
        <begin position="575"/>
        <end position="632"/>
    </location>
</feature>
<dbReference type="OrthoDB" id="1930285at2759"/>
<dbReference type="Pfam" id="PF11331">
    <property type="entry name" value="Zn_ribbon_12"/>
    <property type="match status" value="1"/>
</dbReference>
<feature type="compositionally biased region" description="Polar residues" evidence="1">
    <location>
        <begin position="352"/>
        <end position="361"/>
    </location>
</feature>
<evidence type="ECO:0000313" key="6">
    <source>
        <dbReference type="RefSeq" id="XP_022993009.1"/>
    </source>
</evidence>
<protein>
    <submittedName>
        <fullName evidence="5 6">Protein ENHANCED DISEASE RESISTANCE 4-like isoform X1</fullName>
    </submittedName>
</protein>
<evidence type="ECO:0000313" key="5">
    <source>
        <dbReference type="RefSeq" id="XP_022993008.1"/>
    </source>
</evidence>
<feature type="compositionally biased region" description="Basic and acidic residues" evidence="1">
    <location>
        <begin position="122"/>
        <end position="133"/>
    </location>
</feature>
<dbReference type="RefSeq" id="XP_022993008.1">
    <property type="nucleotide sequence ID" value="XM_023137240.1"/>
</dbReference>
<dbReference type="AlphaFoldDB" id="A0A6J1K0X7"/>
<reference evidence="5 6" key="1">
    <citation type="submission" date="2025-04" db="UniProtKB">
        <authorList>
            <consortium name="RefSeq"/>
        </authorList>
    </citation>
    <scope>IDENTIFICATION</scope>
    <source>
        <tissue evidence="5 6">Young leaves</tissue>
    </source>
</reference>
<evidence type="ECO:0000259" key="2">
    <source>
        <dbReference type="Pfam" id="PF11331"/>
    </source>
</evidence>
<dbReference type="InterPro" id="IPR055126">
    <property type="entry name" value="EDR4-like_N"/>
</dbReference>